<evidence type="ECO:0000259" key="2">
    <source>
        <dbReference type="Pfam" id="PF25040"/>
    </source>
</evidence>
<organism evidence="3 4">
    <name type="scientific">Meganyctiphanes norvegica</name>
    <name type="common">Northern krill</name>
    <name type="synonym">Thysanopoda norvegica</name>
    <dbReference type="NCBI Taxonomy" id="48144"/>
    <lineage>
        <taxon>Eukaryota</taxon>
        <taxon>Metazoa</taxon>
        <taxon>Ecdysozoa</taxon>
        <taxon>Arthropoda</taxon>
        <taxon>Crustacea</taxon>
        <taxon>Multicrustacea</taxon>
        <taxon>Malacostraca</taxon>
        <taxon>Eumalacostraca</taxon>
        <taxon>Eucarida</taxon>
        <taxon>Euphausiacea</taxon>
        <taxon>Euphausiidae</taxon>
        <taxon>Meganyctiphanes</taxon>
    </lineage>
</organism>
<keyword evidence="4" id="KW-1185">Reference proteome</keyword>
<gene>
    <name evidence="3" type="ORF">MNOR_LOCUS38269</name>
</gene>
<protein>
    <recommendedName>
        <fullName evidence="2">Bridge-like lipid transfer protein family member 1 C-terminal domain-containing protein</fullName>
    </recommendedName>
</protein>
<feature type="non-terminal residue" evidence="3">
    <location>
        <position position="302"/>
    </location>
</feature>
<reference evidence="3 4" key="1">
    <citation type="submission" date="2024-05" db="EMBL/GenBank/DDBJ databases">
        <authorList>
            <person name="Wallberg A."/>
        </authorList>
    </citation>
    <scope>NUCLEOTIDE SEQUENCE [LARGE SCALE GENOMIC DNA]</scope>
</reference>
<dbReference type="GO" id="GO:0098793">
    <property type="term" value="C:presynapse"/>
    <property type="evidence" value="ECO:0007669"/>
    <property type="project" value="GOC"/>
</dbReference>
<dbReference type="Pfam" id="PF25040">
    <property type="entry name" value="BLTP1_C"/>
    <property type="match status" value="1"/>
</dbReference>
<dbReference type="GO" id="GO:0048488">
    <property type="term" value="P:synaptic vesicle endocytosis"/>
    <property type="evidence" value="ECO:0007669"/>
    <property type="project" value="TreeGrafter"/>
</dbReference>
<sequence>MTHAIYIIHDIAKIYDLTILKSQANESLPAFIFDAKIDARQRAKLLEIEMNEQAKTVNDLKILGASASTIEQEMRRLQDLEAVVFHDFRRDVMKRLRRQSVKATAMKDRLGIGPKNIRSKSFRVPSPTIEVKEPITRCDSHDSSEGMSLSVDSSPCHINDATTQKVKFSDTSTQAGRHSSMTSGSSDSYPIDDPENNEVFLTMGSTCSHRTPTPSNVSDTETETVTLTNVSTDDVAVGSISQNQASMNDKIYLSTLGEGGSYSHTTSPSAPSSATTTSPQAPTYSGHSSSHSSGSMIESGKI</sequence>
<dbReference type="PANTHER" id="PTHR31640:SF1">
    <property type="entry name" value="BRIDGE-LIKE LIPID TRANSFER PROTEIN FAMILY MEMBER 1"/>
    <property type="match status" value="1"/>
</dbReference>
<feature type="compositionally biased region" description="Low complexity" evidence="1">
    <location>
        <begin position="261"/>
        <end position="295"/>
    </location>
</feature>
<feature type="region of interest" description="Disordered" evidence="1">
    <location>
        <begin position="163"/>
        <end position="194"/>
    </location>
</feature>
<dbReference type="PANTHER" id="PTHR31640">
    <property type="entry name" value="TRANSMEMBRANE PROTEIN KIAA1109"/>
    <property type="match status" value="1"/>
</dbReference>
<evidence type="ECO:0000313" key="3">
    <source>
        <dbReference type="EMBL" id="CAL4209958.1"/>
    </source>
</evidence>
<feature type="domain" description="Bridge-like lipid transfer protein family member 1 C-terminal" evidence="2">
    <location>
        <begin position="44"/>
        <end position="146"/>
    </location>
</feature>
<dbReference type="InterPro" id="IPR056742">
    <property type="entry name" value="BLTP1_C"/>
</dbReference>
<accession>A0AAV2SPB3</accession>
<name>A0AAV2SPB3_MEGNR</name>
<comment type="caution">
    <text evidence="3">The sequence shown here is derived from an EMBL/GenBank/DDBJ whole genome shotgun (WGS) entry which is preliminary data.</text>
</comment>
<proteinExistence type="predicted"/>
<dbReference type="AlphaFoldDB" id="A0AAV2SPB3"/>
<dbReference type="InterPro" id="IPR033616">
    <property type="entry name" value="BLTP1"/>
</dbReference>
<dbReference type="EMBL" id="CAXKWB010085173">
    <property type="protein sequence ID" value="CAL4209958.1"/>
    <property type="molecule type" value="Genomic_DNA"/>
</dbReference>
<evidence type="ECO:0000313" key="4">
    <source>
        <dbReference type="Proteomes" id="UP001497623"/>
    </source>
</evidence>
<feature type="region of interest" description="Disordered" evidence="1">
    <location>
        <begin position="260"/>
        <end position="302"/>
    </location>
</feature>
<feature type="compositionally biased region" description="Polar residues" evidence="1">
    <location>
        <begin position="163"/>
        <end position="188"/>
    </location>
</feature>
<dbReference type="Proteomes" id="UP001497623">
    <property type="component" value="Unassembled WGS sequence"/>
</dbReference>
<evidence type="ECO:0000256" key="1">
    <source>
        <dbReference type="SAM" id="MobiDB-lite"/>
    </source>
</evidence>